<dbReference type="Pfam" id="PF05226">
    <property type="entry name" value="CHASE2"/>
    <property type="match status" value="1"/>
</dbReference>
<dbReference type="AlphaFoldDB" id="A0A0F4NHE5"/>
<dbReference type="SMART" id="SM01080">
    <property type="entry name" value="CHASE2"/>
    <property type="match status" value="1"/>
</dbReference>
<feature type="transmembrane region" description="Helical" evidence="1">
    <location>
        <begin position="390"/>
        <end position="414"/>
    </location>
</feature>
<dbReference type="PATRIC" id="fig|579748.3.peg.2739"/>
<protein>
    <recommendedName>
        <fullName evidence="2">CHASE2 domain-containing protein</fullName>
    </recommendedName>
</protein>
<keyword evidence="4" id="KW-1185">Reference proteome</keyword>
<feature type="transmembrane region" description="Helical" evidence="1">
    <location>
        <begin position="420"/>
        <end position="443"/>
    </location>
</feature>
<proteinExistence type="predicted"/>
<gene>
    <name evidence="3" type="ORF">TW81_13245</name>
</gene>
<dbReference type="RefSeq" id="WP_045956208.1">
    <property type="nucleotide sequence ID" value="NZ_JXXV01000024.1"/>
</dbReference>
<accession>A0A0F4NHE5</accession>
<dbReference type="InterPro" id="IPR007890">
    <property type="entry name" value="CHASE2"/>
</dbReference>
<feature type="transmembrane region" description="Helical" evidence="1">
    <location>
        <begin position="7"/>
        <end position="24"/>
    </location>
</feature>
<dbReference type="STRING" id="579748.TW81_13245"/>
<keyword evidence="1" id="KW-0472">Membrane</keyword>
<evidence type="ECO:0000313" key="3">
    <source>
        <dbReference type="EMBL" id="KJY82374.1"/>
    </source>
</evidence>
<comment type="caution">
    <text evidence="3">The sequence shown here is derived from an EMBL/GenBank/DDBJ whole genome shotgun (WGS) entry which is preliminary data.</text>
</comment>
<feature type="transmembrane region" description="Helical" evidence="1">
    <location>
        <begin position="346"/>
        <end position="370"/>
    </location>
</feature>
<keyword evidence="1" id="KW-0812">Transmembrane</keyword>
<evidence type="ECO:0000256" key="1">
    <source>
        <dbReference type="SAM" id="Phobius"/>
    </source>
</evidence>
<evidence type="ECO:0000259" key="2">
    <source>
        <dbReference type="SMART" id="SM01080"/>
    </source>
</evidence>
<reference evidence="3 4" key="1">
    <citation type="journal article" date="2015" name="BMC Genomics">
        <title>Genome mining reveals unlocked bioactive potential of marine Gram-negative bacteria.</title>
        <authorList>
            <person name="Machado H."/>
            <person name="Sonnenschein E.C."/>
            <person name="Melchiorsen J."/>
            <person name="Gram L."/>
        </authorList>
    </citation>
    <scope>NUCLEOTIDE SEQUENCE [LARGE SCALE GENOMIC DNA]</scope>
    <source>
        <strain evidence="3 4">S2757</strain>
    </source>
</reference>
<organism evidence="3 4">
    <name type="scientific">Vibrio galatheae</name>
    <dbReference type="NCBI Taxonomy" id="579748"/>
    <lineage>
        <taxon>Bacteria</taxon>
        <taxon>Pseudomonadati</taxon>
        <taxon>Pseudomonadota</taxon>
        <taxon>Gammaproteobacteria</taxon>
        <taxon>Vibrionales</taxon>
        <taxon>Vibrionaceae</taxon>
        <taxon>Vibrio</taxon>
    </lineage>
</organism>
<evidence type="ECO:0000313" key="4">
    <source>
        <dbReference type="Proteomes" id="UP000033673"/>
    </source>
</evidence>
<dbReference type="Proteomes" id="UP000033673">
    <property type="component" value="Unassembled WGS sequence"/>
</dbReference>
<keyword evidence="1" id="KW-1133">Transmembrane helix</keyword>
<feature type="domain" description="CHASE2" evidence="2">
    <location>
        <begin position="30"/>
        <end position="367"/>
    </location>
</feature>
<dbReference type="OrthoDB" id="7348688at2"/>
<dbReference type="EMBL" id="JXXV01000024">
    <property type="protein sequence ID" value="KJY82374.1"/>
    <property type="molecule type" value="Genomic_DNA"/>
</dbReference>
<name>A0A0F4NHE5_9VIBR</name>
<sequence>MSISIQIFVKAIIATILILMVFIIDPLGIRNSAEDHYEDHILRLWSPFFSEKVSDEIVVILIDDEYIETTNSYPVSYRNLARMLKIISRFEPQSVFYDILQHHEHSDSLDRWLATLKSQQFPVFMASNSDYDTEERLNTPTSLRHKIANAAQLAAVSWSGEGRYYPLSVPWNDKKMNTAATAMFIDWCTRSTQCNVNDIVNMDDSLIVQWTNKHAVNQEIFFPLDVSCSNKAQSQWLQLKELLIISVTQGIQDQDKLDNTLRKRCPPFLTIAASTLSAPGAAGSEELKRAIKGKMVLVGYHVTGSVDSIVSPVHGTLPGVYFHAMALDNLITLKGEYWRSPRDTGLFNLSVVDVVEIVIQTIVLFIVIWFRFNFLERRDSPELNAKQKLLGAFIPMIIIIVVIAISIAIFHFILHVGVPNWYGLILIIFIDLPVFFFFIFEAVRPKIHLYKEKICIFASNTKHKSKNTQ</sequence>